<dbReference type="Gene3D" id="1.10.1220.10">
    <property type="entry name" value="Met repressor-like"/>
    <property type="match status" value="1"/>
</dbReference>
<keyword evidence="3" id="KW-1185">Reference proteome</keyword>
<evidence type="ECO:0000313" key="3">
    <source>
        <dbReference type="Proteomes" id="UP000636811"/>
    </source>
</evidence>
<dbReference type="InterPro" id="IPR010985">
    <property type="entry name" value="Ribbon_hlx_hlx"/>
</dbReference>
<name>A0ABS0DZ34_9GAMM</name>
<accession>A0ABS0DZ34</accession>
<protein>
    <submittedName>
        <fullName evidence="2">Arc family DNA-binding protein</fullName>
    </submittedName>
</protein>
<proteinExistence type="predicted"/>
<evidence type="ECO:0000313" key="2">
    <source>
        <dbReference type="EMBL" id="MBF7978129.1"/>
    </source>
</evidence>
<dbReference type="InterPro" id="IPR005569">
    <property type="entry name" value="Arc_DNA-bd_dom"/>
</dbReference>
<dbReference type="Pfam" id="PF03869">
    <property type="entry name" value="Arc"/>
    <property type="match status" value="1"/>
</dbReference>
<dbReference type="EMBL" id="JADOBI010000001">
    <property type="protein sequence ID" value="MBF7978129.1"/>
    <property type="molecule type" value="Genomic_DNA"/>
</dbReference>
<comment type="caution">
    <text evidence="2">The sequence shown here is derived from an EMBL/GenBank/DDBJ whole genome shotgun (WGS) entry which is preliminary data.</text>
</comment>
<dbReference type="InterPro" id="IPR013321">
    <property type="entry name" value="Arc_rbn_hlx_hlx"/>
</dbReference>
<dbReference type="GO" id="GO:0003677">
    <property type="term" value="F:DNA binding"/>
    <property type="evidence" value="ECO:0007669"/>
    <property type="project" value="UniProtKB-KW"/>
</dbReference>
<reference evidence="2 3" key="1">
    <citation type="submission" date="2020-11" db="EMBL/GenBank/DDBJ databases">
        <title>Taxonomic investigation of Rahnella strains.</title>
        <authorList>
            <person name="Lee S.D."/>
        </authorList>
    </citation>
    <scope>NUCLEOTIDE SEQUENCE [LARGE SCALE GENOMIC DNA]</scope>
    <source>
        <strain evidence="2 3">SAP-17</strain>
    </source>
</reference>
<dbReference type="Proteomes" id="UP000636811">
    <property type="component" value="Unassembled WGS sequence"/>
</dbReference>
<dbReference type="SUPFAM" id="SSF47598">
    <property type="entry name" value="Ribbon-helix-helix"/>
    <property type="match status" value="1"/>
</dbReference>
<gene>
    <name evidence="2" type="ORF">IV433_01745</name>
</gene>
<evidence type="ECO:0000259" key="1">
    <source>
        <dbReference type="Pfam" id="PF03869"/>
    </source>
</evidence>
<sequence>MKGASQIAPFGLRMPEELKDKISESAKTNGRSMNAEIVSILEGHFFTQKAGGNEFLQVFREIRALDEARAKEYEEFFVENAKKDKPKE</sequence>
<organism evidence="2 3">
    <name type="scientific">Rahnella laticis</name>
    <dbReference type="NCBI Taxonomy" id="2787622"/>
    <lineage>
        <taxon>Bacteria</taxon>
        <taxon>Pseudomonadati</taxon>
        <taxon>Pseudomonadota</taxon>
        <taxon>Gammaproteobacteria</taxon>
        <taxon>Enterobacterales</taxon>
        <taxon>Yersiniaceae</taxon>
        <taxon>Rahnella</taxon>
    </lineage>
</organism>
<dbReference type="RefSeq" id="WP_195812681.1">
    <property type="nucleotide sequence ID" value="NZ_JADOBI010000001.1"/>
</dbReference>
<feature type="domain" description="Arc-like DNA binding" evidence="1">
    <location>
        <begin position="9"/>
        <end position="43"/>
    </location>
</feature>
<keyword evidence="2" id="KW-0238">DNA-binding</keyword>